<proteinExistence type="predicted"/>
<protein>
    <recommendedName>
        <fullName evidence="1">DUF6795 domain-containing protein</fullName>
    </recommendedName>
</protein>
<sequence>MSLFGEKQNIVVASPVEGIITHHGTPAAGAQVEQFLRWKDENGETRTVETDKSGHFLLPVREDEVRISPLSRFVIHQKITVRFQGEETVIWSLGTSHRELYGELGKKPEALHCELTGEPATMELEDGLLYTLCHWN</sequence>
<dbReference type="InterPro" id="IPR046474">
    <property type="entry name" value="DUF6795"/>
</dbReference>
<dbReference type="EMBL" id="RJUK01000002">
    <property type="protein sequence ID" value="ROQ18424.1"/>
    <property type="molecule type" value="Genomic_DNA"/>
</dbReference>
<keyword evidence="3" id="KW-1185">Reference proteome</keyword>
<organism evidence="2 3">
    <name type="scientific">Marinimicrobium koreense</name>
    <dbReference type="NCBI Taxonomy" id="306545"/>
    <lineage>
        <taxon>Bacteria</taxon>
        <taxon>Pseudomonadati</taxon>
        <taxon>Pseudomonadota</taxon>
        <taxon>Gammaproteobacteria</taxon>
        <taxon>Cellvibrionales</taxon>
        <taxon>Cellvibrionaceae</taxon>
        <taxon>Marinimicrobium</taxon>
    </lineage>
</organism>
<evidence type="ECO:0000259" key="1">
    <source>
        <dbReference type="Pfam" id="PF20598"/>
    </source>
</evidence>
<name>A0A3N1NEU6_9GAMM</name>
<dbReference type="Proteomes" id="UP000273643">
    <property type="component" value="Unassembled WGS sequence"/>
</dbReference>
<dbReference type="AlphaFoldDB" id="A0A3N1NEU6"/>
<dbReference type="Pfam" id="PF20598">
    <property type="entry name" value="DUF6795"/>
    <property type="match status" value="1"/>
</dbReference>
<feature type="domain" description="DUF6795" evidence="1">
    <location>
        <begin position="16"/>
        <end position="117"/>
    </location>
</feature>
<gene>
    <name evidence="2" type="ORF">EDC38_2650</name>
</gene>
<comment type="caution">
    <text evidence="2">The sequence shown here is derived from an EMBL/GenBank/DDBJ whole genome shotgun (WGS) entry which is preliminary data.</text>
</comment>
<evidence type="ECO:0000313" key="2">
    <source>
        <dbReference type="EMBL" id="ROQ18424.1"/>
    </source>
</evidence>
<accession>A0A3N1NEU6</accession>
<reference evidence="2 3" key="1">
    <citation type="submission" date="2018-11" db="EMBL/GenBank/DDBJ databases">
        <title>Genomic Encyclopedia of Type Strains, Phase IV (KMG-IV): sequencing the most valuable type-strain genomes for metagenomic binning, comparative biology and taxonomic classification.</title>
        <authorList>
            <person name="Goeker M."/>
        </authorList>
    </citation>
    <scope>NUCLEOTIDE SEQUENCE [LARGE SCALE GENOMIC DNA]</scope>
    <source>
        <strain evidence="2 3">DSM 16974</strain>
    </source>
</reference>
<evidence type="ECO:0000313" key="3">
    <source>
        <dbReference type="Proteomes" id="UP000273643"/>
    </source>
</evidence>